<proteinExistence type="predicted"/>
<keyword evidence="4" id="KW-1185">Reference proteome</keyword>
<evidence type="ECO:0000313" key="4">
    <source>
        <dbReference type="Proteomes" id="UP000631114"/>
    </source>
</evidence>
<feature type="compositionally biased region" description="Basic and acidic residues" evidence="1">
    <location>
        <begin position="290"/>
        <end position="309"/>
    </location>
</feature>
<name>A0A835IP53_9MAGN</name>
<protein>
    <recommendedName>
        <fullName evidence="2">Nuclease associated modular domain-containing protein</fullName>
    </recommendedName>
</protein>
<dbReference type="OrthoDB" id="6013at2759"/>
<evidence type="ECO:0000259" key="2">
    <source>
        <dbReference type="Pfam" id="PF07460"/>
    </source>
</evidence>
<organism evidence="3 4">
    <name type="scientific">Coptis chinensis</name>
    <dbReference type="NCBI Taxonomy" id="261450"/>
    <lineage>
        <taxon>Eukaryota</taxon>
        <taxon>Viridiplantae</taxon>
        <taxon>Streptophyta</taxon>
        <taxon>Embryophyta</taxon>
        <taxon>Tracheophyta</taxon>
        <taxon>Spermatophyta</taxon>
        <taxon>Magnoliopsida</taxon>
        <taxon>Ranunculales</taxon>
        <taxon>Ranunculaceae</taxon>
        <taxon>Coptidoideae</taxon>
        <taxon>Coptis</taxon>
    </lineage>
</organism>
<reference evidence="3 4" key="1">
    <citation type="submission" date="2020-10" db="EMBL/GenBank/DDBJ databases">
        <title>The Coptis chinensis genome and diversification of protoberbering-type alkaloids.</title>
        <authorList>
            <person name="Wang B."/>
            <person name="Shu S."/>
            <person name="Song C."/>
            <person name="Liu Y."/>
        </authorList>
    </citation>
    <scope>NUCLEOTIDE SEQUENCE [LARGE SCALE GENOMIC DNA]</scope>
    <source>
        <strain evidence="3">HL-2020</strain>
        <tissue evidence="3">Leaf</tissue>
    </source>
</reference>
<feature type="domain" description="Nuclease associated modular" evidence="2">
    <location>
        <begin position="144"/>
        <end position="172"/>
    </location>
</feature>
<sequence length="420" mass="48397">MFGCKPPPHTRLNPFLKWPHCLHLRLLLPASPHNYVPNTLSRPLFIYVMDGYHLQQTVVQANAPVSVLNIRSHSPTFANFFSRVHSARTLQLSDIVGNSSQRTLKAQVSASLSWNHTIDEERQVDFTSGCIEDMDVKADKEIERRKKIGVANKGKAPWNKGRKHSAETRELIKQRTIEALKDPKVRKKMSEGHRPHSDVIKAKIGLGQRRVWRKRLKLKSIKEKFYHMWSESIAEAAKKGLFDQQELDWDSYEKLAAEIAHQQLQLAADEERVKEITKLLAARERAERMARRALQKKEKEERAKSEGEVKRRRQRKPKKQMLISKGLKLKARITKIRQKKSIDGQVGIPGDVPTSHQPAIEKLDLEFIKREKLRKELSLADQIRAAKKKRAESAKKEELAKISSNLIMDSRVEELVCNVQ</sequence>
<dbReference type="AlphaFoldDB" id="A0A835IP53"/>
<dbReference type="GO" id="GO:0003677">
    <property type="term" value="F:DNA binding"/>
    <property type="evidence" value="ECO:0007669"/>
    <property type="project" value="InterPro"/>
</dbReference>
<accession>A0A835IP53</accession>
<dbReference type="PANTHER" id="PTHR34199:SF1">
    <property type="entry name" value="HISTONE-LYSINE N-METHYLTRANSFERASE, H3 LYSINE-79 SPECIFIC-LIKE PROTEIN"/>
    <property type="match status" value="1"/>
</dbReference>
<evidence type="ECO:0000256" key="1">
    <source>
        <dbReference type="SAM" id="MobiDB-lite"/>
    </source>
</evidence>
<dbReference type="InterPro" id="IPR003611">
    <property type="entry name" value="NUMOD3"/>
</dbReference>
<dbReference type="Proteomes" id="UP000631114">
    <property type="component" value="Unassembled WGS sequence"/>
</dbReference>
<feature type="region of interest" description="Disordered" evidence="1">
    <location>
        <begin position="290"/>
        <end position="321"/>
    </location>
</feature>
<feature type="compositionally biased region" description="Basic residues" evidence="1">
    <location>
        <begin position="310"/>
        <end position="319"/>
    </location>
</feature>
<comment type="caution">
    <text evidence="3">The sequence shown here is derived from an EMBL/GenBank/DDBJ whole genome shotgun (WGS) entry which is preliminary data.</text>
</comment>
<gene>
    <name evidence="3" type="ORF">IFM89_022768</name>
</gene>
<dbReference type="Pfam" id="PF07460">
    <property type="entry name" value="NUMOD3"/>
    <property type="match status" value="1"/>
</dbReference>
<evidence type="ECO:0000313" key="3">
    <source>
        <dbReference type="EMBL" id="KAF9621541.1"/>
    </source>
</evidence>
<dbReference type="PANTHER" id="PTHR34199">
    <property type="entry name" value="NUMOD3 MOTIF FAMILY PROTEIN, EXPRESSED"/>
    <property type="match status" value="1"/>
</dbReference>
<dbReference type="EMBL" id="JADFTS010000002">
    <property type="protein sequence ID" value="KAF9621541.1"/>
    <property type="molecule type" value="Genomic_DNA"/>
</dbReference>